<name>A0ABT1A615_9PSEU</name>
<evidence type="ECO:0000313" key="2">
    <source>
        <dbReference type="EMBL" id="MCO1658447.1"/>
    </source>
</evidence>
<protein>
    <submittedName>
        <fullName evidence="2">DUF427 domain-containing protein</fullName>
    </submittedName>
</protein>
<feature type="domain" description="DUF427" evidence="1">
    <location>
        <begin position="38"/>
        <end position="129"/>
    </location>
</feature>
<dbReference type="Gene3D" id="2.170.150.40">
    <property type="entry name" value="Domain of unknown function (DUF427)"/>
    <property type="match status" value="2"/>
</dbReference>
<evidence type="ECO:0000313" key="3">
    <source>
        <dbReference type="Proteomes" id="UP001165283"/>
    </source>
</evidence>
<dbReference type="Proteomes" id="UP001165283">
    <property type="component" value="Unassembled WGS sequence"/>
</dbReference>
<evidence type="ECO:0000259" key="1">
    <source>
        <dbReference type="Pfam" id="PF04248"/>
    </source>
</evidence>
<dbReference type="PANTHER" id="PTHR34310:SF9">
    <property type="entry name" value="BLR5716 PROTEIN"/>
    <property type="match status" value="1"/>
</dbReference>
<dbReference type="PANTHER" id="PTHR34310">
    <property type="entry name" value="DUF427 DOMAIN PROTEIN (AFU_ORTHOLOGUE AFUA_3G02220)"/>
    <property type="match status" value="1"/>
</dbReference>
<gene>
    <name evidence="2" type="ORF">KDL28_25605</name>
</gene>
<comment type="caution">
    <text evidence="2">The sequence shown here is derived from an EMBL/GenBank/DDBJ whole genome shotgun (WGS) entry which is preliminary data.</text>
</comment>
<reference evidence="2" key="1">
    <citation type="submission" date="2021-04" db="EMBL/GenBank/DDBJ databases">
        <title>Pseudonocardia sp. nov., isolated from sandy soil of mangrove forest.</title>
        <authorList>
            <person name="Zan Z."/>
            <person name="Huang R."/>
            <person name="Liu W."/>
        </authorList>
    </citation>
    <scope>NUCLEOTIDE SEQUENCE</scope>
    <source>
        <strain evidence="2">S2-4</strain>
    </source>
</reference>
<keyword evidence="3" id="KW-1185">Reference proteome</keyword>
<dbReference type="RefSeq" id="WP_252442401.1">
    <property type="nucleotide sequence ID" value="NZ_JAGSOV010000054.1"/>
</dbReference>
<organism evidence="2 3">
    <name type="scientific">Pseudonocardia humida</name>
    <dbReference type="NCBI Taxonomy" id="2800819"/>
    <lineage>
        <taxon>Bacteria</taxon>
        <taxon>Bacillati</taxon>
        <taxon>Actinomycetota</taxon>
        <taxon>Actinomycetes</taxon>
        <taxon>Pseudonocardiales</taxon>
        <taxon>Pseudonocardiaceae</taxon>
        <taxon>Pseudonocardia</taxon>
    </lineage>
</organism>
<dbReference type="Pfam" id="PF04248">
    <property type="entry name" value="NTP_transf_9"/>
    <property type="match status" value="2"/>
</dbReference>
<accession>A0ABT1A615</accession>
<dbReference type="EMBL" id="JAGSOV010000054">
    <property type="protein sequence ID" value="MCO1658447.1"/>
    <property type="molecule type" value="Genomic_DNA"/>
</dbReference>
<feature type="domain" description="DUF427" evidence="1">
    <location>
        <begin position="162"/>
        <end position="253"/>
    </location>
</feature>
<sequence>MGLTFGDGPLSPRPPQTVNYDIAGPAHKLLMHPFPRRVRAEFAGRTVLDTRRGVLLHETAILPQLYVPEEDLDAASFTPTDHTTHCPFKGDATYRSLTVGDRTVENALWAYPEPTAAAPWLAGYAALYWSAADTWYDEDEQVPGQLTDPYHRVDARRSSRHVRVLAGDTLVAESHAPLLVSETGLPNRYYLEPGDVVVPTEPTTTRTVCSYKGEASYRSVRLPDGRELTDAAWGYPKPLPEAGALTGRLSFLHDELRTIVDGEPA</sequence>
<proteinExistence type="predicted"/>
<dbReference type="InterPro" id="IPR038694">
    <property type="entry name" value="DUF427_sf"/>
</dbReference>
<dbReference type="InterPro" id="IPR007361">
    <property type="entry name" value="DUF427"/>
</dbReference>